<accession>A0A831WUK4</accession>
<evidence type="ECO:0000256" key="2">
    <source>
        <dbReference type="ARBA" id="ARBA00022596"/>
    </source>
</evidence>
<evidence type="ECO:0000256" key="5">
    <source>
        <dbReference type="ARBA" id="ARBA00022750"/>
    </source>
</evidence>
<dbReference type="EMBL" id="DSBW01000099">
    <property type="protein sequence ID" value="HED30896.1"/>
    <property type="molecule type" value="Genomic_DNA"/>
</dbReference>
<dbReference type="InterPro" id="IPR023430">
    <property type="entry name" value="Pept_HybD-like_dom_sf"/>
</dbReference>
<organism evidence="7">
    <name type="scientific">Prosthecochloris aestuarii</name>
    <dbReference type="NCBI Taxonomy" id="1102"/>
    <lineage>
        <taxon>Bacteria</taxon>
        <taxon>Pseudomonadati</taxon>
        <taxon>Chlorobiota</taxon>
        <taxon>Chlorobiia</taxon>
        <taxon>Chlorobiales</taxon>
        <taxon>Chlorobiaceae</taxon>
        <taxon>Prosthecochloris</taxon>
    </lineage>
</organism>
<dbReference type="FunFam" id="3.40.50.1450:FF:000002">
    <property type="entry name" value="Hydrogenase 1 maturation protease"/>
    <property type="match status" value="1"/>
</dbReference>
<dbReference type="PANTHER" id="PTHR30302">
    <property type="entry name" value="HYDROGENASE 1 MATURATION PROTEASE"/>
    <property type="match status" value="1"/>
</dbReference>
<keyword evidence="6" id="KW-0378">Hydrolase</keyword>
<dbReference type="PRINTS" id="PR00446">
    <property type="entry name" value="HYDRGNUPTAKE"/>
</dbReference>
<dbReference type="PANTHER" id="PTHR30302:SF1">
    <property type="entry name" value="HYDROGENASE 2 MATURATION PROTEASE"/>
    <property type="match status" value="1"/>
</dbReference>
<dbReference type="InterPro" id="IPR000671">
    <property type="entry name" value="Peptidase_A31"/>
</dbReference>
<sequence length="163" mass="17845">MRTINVIGLGNILFGDEGFGVEAVRRLETECPVEGEDIHFIDGGTQGIYLLNYIESADALLIFDAIIPVDYDRKVFVYRNDELPAFIHRNMSSHQMGLSELLSVARLHGRVPAELVLIGIPPVDLAMGAPLSAVVQDLMPEALDAGCRILREWSCCGSPAPPR</sequence>
<evidence type="ECO:0000256" key="6">
    <source>
        <dbReference type="ARBA" id="ARBA00022801"/>
    </source>
</evidence>
<dbReference type="Gene3D" id="3.40.50.1450">
    <property type="entry name" value="HybD-like"/>
    <property type="match status" value="1"/>
</dbReference>
<proteinExistence type="inferred from homology"/>
<dbReference type="Pfam" id="PF01750">
    <property type="entry name" value="HycI"/>
    <property type="match status" value="1"/>
</dbReference>
<keyword evidence="3 7" id="KW-0645">Protease</keyword>
<dbReference type="GO" id="GO:0008047">
    <property type="term" value="F:enzyme activator activity"/>
    <property type="evidence" value="ECO:0007669"/>
    <property type="project" value="InterPro"/>
</dbReference>
<evidence type="ECO:0000313" key="7">
    <source>
        <dbReference type="EMBL" id="HED30896.1"/>
    </source>
</evidence>
<dbReference type="GO" id="GO:0004190">
    <property type="term" value="F:aspartic-type endopeptidase activity"/>
    <property type="evidence" value="ECO:0007669"/>
    <property type="project" value="UniProtKB-KW"/>
</dbReference>
<protein>
    <submittedName>
        <fullName evidence="7">Hydrogenase maturation protease</fullName>
    </submittedName>
</protein>
<dbReference type="SUPFAM" id="SSF53163">
    <property type="entry name" value="HybD-like"/>
    <property type="match status" value="1"/>
</dbReference>
<evidence type="ECO:0000256" key="4">
    <source>
        <dbReference type="ARBA" id="ARBA00022723"/>
    </source>
</evidence>
<keyword evidence="4" id="KW-0479">Metal-binding</keyword>
<name>A0A831WUK4_PROAE</name>
<keyword evidence="5" id="KW-0064">Aspartyl protease</keyword>
<dbReference type="GO" id="GO:0046872">
    <property type="term" value="F:metal ion binding"/>
    <property type="evidence" value="ECO:0007669"/>
    <property type="project" value="UniProtKB-KW"/>
</dbReference>
<evidence type="ECO:0000256" key="1">
    <source>
        <dbReference type="ARBA" id="ARBA00006814"/>
    </source>
</evidence>
<comment type="caution">
    <text evidence="7">The sequence shown here is derived from an EMBL/GenBank/DDBJ whole genome shotgun (WGS) entry which is preliminary data.</text>
</comment>
<dbReference type="AlphaFoldDB" id="A0A831WUK4"/>
<dbReference type="Proteomes" id="UP000886335">
    <property type="component" value="Unassembled WGS sequence"/>
</dbReference>
<gene>
    <name evidence="7" type="ORF">ENN50_04270</name>
</gene>
<dbReference type="NCBIfam" id="TIGR00072">
    <property type="entry name" value="hydrog_prot"/>
    <property type="match status" value="1"/>
</dbReference>
<keyword evidence="2" id="KW-0533">Nickel</keyword>
<evidence type="ECO:0000256" key="3">
    <source>
        <dbReference type="ARBA" id="ARBA00022670"/>
    </source>
</evidence>
<dbReference type="CDD" id="cd06062">
    <property type="entry name" value="H2MP_MemB-H2up"/>
    <property type="match status" value="1"/>
</dbReference>
<comment type="similarity">
    <text evidence="1">Belongs to the peptidase A31 family.</text>
</comment>
<dbReference type="GO" id="GO:0016485">
    <property type="term" value="P:protein processing"/>
    <property type="evidence" value="ECO:0007669"/>
    <property type="project" value="TreeGrafter"/>
</dbReference>
<reference evidence="7" key="1">
    <citation type="journal article" date="2020" name="mSystems">
        <title>Genome- and Community-Level Interaction Insights into Carbon Utilization and Element Cycling Functions of Hydrothermarchaeota in Hydrothermal Sediment.</title>
        <authorList>
            <person name="Zhou Z."/>
            <person name="Liu Y."/>
            <person name="Xu W."/>
            <person name="Pan J."/>
            <person name="Luo Z.H."/>
            <person name="Li M."/>
        </authorList>
    </citation>
    <scope>NUCLEOTIDE SEQUENCE [LARGE SCALE GENOMIC DNA]</scope>
    <source>
        <strain evidence="7">SpSt-1181</strain>
    </source>
</reference>